<evidence type="ECO:0000313" key="5">
    <source>
        <dbReference type="Proteomes" id="UP000694569"/>
    </source>
</evidence>
<evidence type="ECO:0000259" key="3">
    <source>
        <dbReference type="PROSITE" id="PS50853"/>
    </source>
</evidence>
<dbReference type="Gene3D" id="2.60.40.10">
    <property type="entry name" value="Immunoglobulins"/>
    <property type="match status" value="1"/>
</dbReference>
<organism evidence="4 5">
    <name type="scientific">Leptobrachium leishanense</name>
    <name type="common">Leishan spiny toad</name>
    <dbReference type="NCBI Taxonomy" id="445787"/>
    <lineage>
        <taxon>Eukaryota</taxon>
        <taxon>Metazoa</taxon>
        <taxon>Chordata</taxon>
        <taxon>Craniata</taxon>
        <taxon>Vertebrata</taxon>
        <taxon>Euteleostomi</taxon>
        <taxon>Amphibia</taxon>
        <taxon>Batrachia</taxon>
        <taxon>Anura</taxon>
        <taxon>Pelobatoidea</taxon>
        <taxon>Megophryidae</taxon>
        <taxon>Leptobrachium</taxon>
    </lineage>
</organism>
<dbReference type="AlphaFoldDB" id="A0A8C5QYE4"/>
<keyword evidence="1" id="KW-1133">Transmembrane helix</keyword>
<keyword evidence="2" id="KW-0732">Signal</keyword>
<dbReference type="SMART" id="SM00060">
    <property type="entry name" value="FN3"/>
    <property type="match status" value="1"/>
</dbReference>
<sequence length="337" mass="36875">MSPPSVSLQLLFSLALTVIGAAAFPMESNSRNLTEDNATGLWDRKPDSLTTVAPISKHSGPSGPQIPEIYQSHKTTPNWLLSITEDDYYYDDDDDDDSKHKTVAPPGVSLLPCPYSRCKHMELPCEEIQRRAGGNCLCPGLRGRSFKPDSPRLRHVIPGDTGISVNWCSPLSEVLGYRVLYRASIGPLERGPILNSTYRFYSVENLLPGTTYRVCVVAYNEAGESPVEEREEEEKIWENGSPGPCALVLTSGTQESKIYMGIGVGLAALAGVLGIIACSCWLWKTKTVSSRKAPDSGERGISNMSFKAGVRRAFLKAEETSVRVDVPSTLTPIWPPR</sequence>
<proteinExistence type="predicted"/>
<reference evidence="4" key="2">
    <citation type="submission" date="2025-09" db="UniProtKB">
        <authorList>
            <consortium name="Ensembl"/>
        </authorList>
    </citation>
    <scope>IDENTIFICATION</scope>
</reference>
<keyword evidence="1" id="KW-0812">Transmembrane</keyword>
<reference evidence="4" key="1">
    <citation type="submission" date="2025-08" db="UniProtKB">
        <authorList>
            <consortium name="Ensembl"/>
        </authorList>
    </citation>
    <scope>IDENTIFICATION</scope>
</reference>
<dbReference type="Proteomes" id="UP000694569">
    <property type="component" value="Unplaced"/>
</dbReference>
<evidence type="ECO:0000256" key="2">
    <source>
        <dbReference type="SAM" id="SignalP"/>
    </source>
</evidence>
<keyword evidence="1" id="KW-0472">Membrane</keyword>
<dbReference type="InterPro" id="IPR013783">
    <property type="entry name" value="Ig-like_fold"/>
</dbReference>
<dbReference type="OrthoDB" id="8824963at2759"/>
<name>A0A8C5QYE4_9ANUR</name>
<dbReference type="PROSITE" id="PS50853">
    <property type="entry name" value="FN3"/>
    <property type="match status" value="1"/>
</dbReference>
<dbReference type="GeneTree" id="ENSGT00940000162696"/>
<feature type="signal peptide" evidence="2">
    <location>
        <begin position="1"/>
        <end position="23"/>
    </location>
</feature>
<dbReference type="InterPro" id="IPR003961">
    <property type="entry name" value="FN3_dom"/>
</dbReference>
<dbReference type="InterPro" id="IPR036116">
    <property type="entry name" value="FN3_sf"/>
</dbReference>
<evidence type="ECO:0000313" key="4">
    <source>
        <dbReference type="Ensembl" id="ENSLLEP00000044759.1"/>
    </source>
</evidence>
<feature type="transmembrane region" description="Helical" evidence="1">
    <location>
        <begin position="258"/>
        <end position="283"/>
    </location>
</feature>
<dbReference type="Ensembl" id="ENSLLET00000046550.1">
    <property type="protein sequence ID" value="ENSLLEP00000044759.1"/>
    <property type="gene ID" value="ENSLLEG00000028418.1"/>
</dbReference>
<feature type="domain" description="Fibronectin type-III" evidence="3">
    <location>
        <begin position="147"/>
        <end position="239"/>
    </location>
</feature>
<protein>
    <recommendedName>
        <fullName evidence="3">Fibronectin type-III domain-containing protein</fullName>
    </recommendedName>
</protein>
<dbReference type="CDD" id="cd00063">
    <property type="entry name" value="FN3"/>
    <property type="match status" value="1"/>
</dbReference>
<evidence type="ECO:0000256" key="1">
    <source>
        <dbReference type="SAM" id="Phobius"/>
    </source>
</evidence>
<accession>A0A8C5QYE4</accession>
<keyword evidence="5" id="KW-1185">Reference proteome</keyword>
<dbReference type="Pfam" id="PF00041">
    <property type="entry name" value="fn3"/>
    <property type="match status" value="1"/>
</dbReference>
<feature type="chain" id="PRO_5034244932" description="Fibronectin type-III domain-containing protein" evidence="2">
    <location>
        <begin position="24"/>
        <end position="337"/>
    </location>
</feature>
<dbReference type="SUPFAM" id="SSF49265">
    <property type="entry name" value="Fibronectin type III"/>
    <property type="match status" value="1"/>
</dbReference>